<dbReference type="EMBL" id="CAJZBQ010000015">
    <property type="protein sequence ID" value="CAG9316144.1"/>
    <property type="molecule type" value="Genomic_DNA"/>
</dbReference>
<gene>
    <name evidence="2" type="ORF">BSTOLATCC_MIC15583</name>
</gene>
<evidence type="ECO:0000313" key="3">
    <source>
        <dbReference type="Proteomes" id="UP001162131"/>
    </source>
</evidence>
<name>A0AAU9IKT8_9CILI</name>
<protein>
    <recommendedName>
        <fullName evidence="1">Nucleoporin Nup120/160 beta-propeller domain-containing protein</fullName>
    </recommendedName>
</protein>
<keyword evidence="3" id="KW-1185">Reference proteome</keyword>
<accession>A0AAU9IKT8</accession>
<reference evidence="2" key="1">
    <citation type="submission" date="2021-09" db="EMBL/GenBank/DDBJ databases">
        <authorList>
            <consortium name="AG Swart"/>
            <person name="Singh M."/>
            <person name="Singh A."/>
            <person name="Seah K."/>
            <person name="Emmerich C."/>
        </authorList>
    </citation>
    <scope>NUCLEOTIDE SEQUENCE</scope>
    <source>
        <strain evidence="2">ATCC30299</strain>
    </source>
</reference>
<evidence type="ECO:0000259" key="1">
    <source>
        <dbReference type="Pfam" id="PF11715"/>
    </source>
</evidence>
<dbReference type="Pfam" id="PF11715">
    <property type="entry name" value="Beta-prop_Nup120_160"/>
    <property type="match status" value="1"/>
</dbReference>
<comment type="caution">
    <text evidence="2">The sequence shown here is derived from an EMBL/GenBank/DDBJ whole genome shotgun (WGS) entry which is preliminary data.</text>
</comment>
<evidence type="ECO:0000313" key="2">
    <source>
        <dbReference type="EMBL" id="CAG9316144.1"/>
    </source>
</evidence>
<organism evidence="2 3">
    <name type="scientific">Blepharisma stoltei</name>
    <dbReference type="NCBI Taxonomy" id="1481888"/>
    <lineage>
        <taxon>Eukaryota</taxon>
        <taxon>Sar</taxon>
        <taxon>Alveolata</taxon>
        <taxon>Ciliophora</taxon>
        <taxon>Postciliodesmatophora</taxon>
        <taxon>Heterotrichea</taxon>
        <taxon>Heterotrichida</taxon>
        <taxon>Blepharismidae</taxon>
        <taxon>Blepharisma</taxon>
    </lineage>
</organism>
<dbReference type="AlphaFoldDB" id="A0AAU9IKT8"/>
<dbReference type="Proteomes" id="UP001162131">
    <property type="component" value="Unassembled WGS sequence"/>
</dbReference>
<proteinExistence type="predicted"/>
<feature type="domain" description="Nucleoporin Nup120/160 beta-propeller" evidence="1">
    <location>
        <begin position="152"/>
        <end position="406"/>
    </location>
</feature>
<dbReference type="InterPro" id="IPR059141">
    <property type="entry name" value="Beta-prop_Nup120_160"/>
</dbReference>
<sequence length="1086" mass="124854">MAGVTYKEEIISKPTYDLDVLDYFKSSSSHLNSEGESWSQVFYLEASLLLIKVSGSEVELEQIFWAVNEDLESVFQPDEIKNLEESMMLKIILPSALLRNIGIHVNSDFFALYMATVEGKVYKFCFKQNWPFLKSRRNFLGMAGYSLDNIEPVSFCLIASGEEDDVCFGLANGSLCFALLPPPVADHYTKPIQITEIGPPSNLLKAFSNMLRQQKKLELIWRVEKIQKNQLICLSSMGFLRLYDTQRPALLSEIDLGSSELRVGEYKFCRLPVPSNPCIAVGYKVNNYWHAALFRVENSEIKYVTDFNGKENEELIDLSISEVGLWSVWSGENSPRVEVWSFSNKYEQVYIWDTDFLYEHLRDQDTIENSLDHYKAALERICIPGRFTKNILEKVLSKYVHPNYKFSSPAISDEIQHEVHDPNTLLKILDEAKLIQISDYSITSFCAYSEEIGDFLPIIIRGNSTIGILRKTKRHIEAKSLKIEQIACKFSKINQRFDQKEISEFKFYCDGEGLENAMCIARIWRKGFQSIFDEGAYKSFPDAIKKIVSQPIPYHMLQLLTRSLSKVTPMVFSSEVIKLQKLFTPLAMMEFPDSVNYWPPFMSIFAGKACNSLVRSYNEYILDLIAIGALATTTIREVLNEMIHERLLFDLAQISHAVFLLSKTLNTPVKEIYTVRTYFPALLFKYEFPLSISSLYILENSPHILGGREGFSVVQLSIWVRKIVSRSRRRLLFSLPLQTNSSCPNIAKTLVNANQTETAISMLNLLQVKNAATEYLKGLSYMYTNPKKSQEILLGIDAILEYDMDDKSKEDFDKGPWMRHIGNSALAHVGGFQLRFHDSLYRAVDNPDIKKEIALSTLSTCTIKWENSDVIKHCLSQLIPQKSYHAAFSLLLTIEDEIILADCLEALLNNACESNEFYQILSIPMSPTIKEICIKILKTFAYDEHFDLKFEKYPAGLFPEIEPQKLNKMRWYTAFYTFCMFHLHYSPAAELCYLRYSEIKYYSKTKEFDGGEEEFLKKLQKEALLLCSLAVRSISSNAKECWFLVTKANQSSDKKRKINGALQKENKIIREIIRLEDIEENLRQLL</sequence>